<evidence type="ECO:0000256" key="1">
    <source>
        <dbReference type="ARBA" id="ARBA00009391"/>
    </source>
</evidence>
<dbReference type="InterPro" id="IPR013765">
    <property type="entry name" value="DNA_recomb/repair_RecA"/>
</dbReference>
<evidence type="ECO:0000313" key="9">
    <source>
        <dbReference type="EMBL" id="KKN15298.1"/>
    </source>
</evidence>
<dbReference type="Gene3D" id="3.40.50.300">
    <property type="entry name" value="P-loop containing nucleotide triphosphate hydrolases"/>
    <property type="match status" value="1"/>
</dbReference>
<evidence type="ECO:0000256" key="3">
    <source>
        <dbReference type="ARBA" id="ARBA00022840"/>
    </source>
</evidence>
<evidence type="ECO:0000256" key="6">
    <source>
        <dbReference type="SAM" id="MobiDB-lite"/>
    </source>
</evidence>
<feature type="domain" description="RecA family profile 1" evidence="7">
    <location>
        <begin position="1"/>
        <end position="55"/>
    </location>
</feature>
<dbReference type="Pfam" id="PF00154">
    <property type="entry name" value="RecA_N"/>
    <property type="match status" value="1"/>
</dbReference>
<evidence type="ECO:0000259" key="7">
    <source>
        <dbReference type="PROSITE" id="PS50162"/>
    </source>
</evidence>
<keyword evidence="4" id="KW-0238">DNA-binding</keyword>
<dbReference type="InterPro" id="IPR049261">
    <property type="entry name" value="RecA-like_C"/>
</dbReference>
<dbReference type="GO" id="GO:0006281">
    <property type="term" value="P:DNA repair"/>
    <property type="evidence" value="ECO:0007669"/>
    <property type="project" value="InterPro"/>
</dbReference>
<feature type="region of interest" description="Disordered" evidence="6">
    <location>
        <begin position="208"/>
        <end position="228"/>
    </location>
</feature>
<comment type="caution">
    <text evidence="9">The sequence shown here is derived from an EMBL/GenBank/DDBJ whole genome shotgun (WGS) entry which is preliminary data.</text>
</comment>
<feature type="domain" description="RecA family profile 2" evidence="8">
    <location>
        <begin position="62"/>
        <end position="139"/>
    </location>
</feature>
<dbReference type="PANTHER" id="PTHR45900:SF1">
    <property type="entry name" value="MITOCHONDRIAL DNA REPAIR PROTEIN RECA HOMOLOG-RELATED"/>
    <property type="match status" value="1"/>
</dbReference>
<dbReference type="SUPFAM" id="SSF54752">
    <property type="entry name" value="RecA protein, C-terminal domain"/>
    <property type="match status" value="1"/>
</dbReference>
<dbReference type="GO" id="GO:0006310">
    <property type="term" value="P:DNA recombination"/>
    <property type="evidence" value="ECO:0007669"/>
    <property type="project" value="UniProtKB-KW"/>
</dbReference>
<protein>
    <recommendedName>
        <fullName evidence="10">RecA family profile 2 domain-containing protein</fullName>
    </recommendedName>
</protein>
<dbReference type="EMBL" id="LAZR01003727">
    <property type="protein sequence ID" value="KKN15298.1"/>
    <property type="molecule type" value="Genomic_DNA"/>
</dbReference>
<dbReference type="GO" id="GO:0005829">
    <property type="term" value="C:cytosol"/>
    <property type="evidence" value="ECO:0007669"/>
    <property type="project" value="TreeGrafter"/>
</dbReference>
<sequence length="228" mass="25104">VVIDSVAALVPKARTEDGYDQQTMGLHARLMSSGLQKILPVAKKTNTLLIFINQIRNKIGAYGNPQTTTGGESLPFYASYRIELIGSPASKSRRLVLDGTGEVYGHKTTFRVIKNRRAVPYREAEVDLIYGLGYDTDGEILDLAVEVGLIEKGGAWLTFGEHKWQGREKAKLALQKDTELQASLTRQVKAIIAGEIFESPEELKVEEVVSDDKPVSKKRARKSESSAA</sequence>
<evidence type="ECO:0000256" key="4">
    <source>
        <dbReference type="ARBA" id="ARBA00023125"/>
    </source>
</evidence>
<accession>A0A0F9RDH6</accession>
<comment type="similarity">
    <text evidence="1">Belongs to the RecA family.</text>
</comment>
<proteinExistence type="inferred from homology"/>
<organism evidence="9">
    <name type="scientific">marine sediment metagenome</name>
    <dbReference type="NCBI Taxonomy" id="412755"/>
    <lineage>
        <taxon>unclassified sequences</taxon>
        <taxon>metagenomes</taxon>
        <taxon>ecological metagenomes</taxon>
    </lineage>
</organism>
<dbReference type="PANTHER" id="PTHR45900">
    <property type="entry name" value="RECA"/>
    <property type="match status" value="1"/>
</dbReference>
<dbReference type="SUPFAM" id="SSF52540">
    <property type="entry name" value="P-loop containing nucleoside triphosphate hydrolases"/>
    <property type="match status" value="1"/>
</dbReference>
<dbReference type="InterPro" id="IPR027417">
    <property type="entry name" value="P-loop_NTPase"/>
</dbReference>
<dbReference type="PROSITE" id="PS50163">
    <property type="entry name" value="RECA_3"/>
    <property type="match status" value="1"/>
</dbReference>
<name>A0A0F9RDH6_9ZZZZ</name>
<dbReference type="InterPro" id="IPR020587">
    <property type="entry name" value="RecA_monomer-monomer_interface"/>
</dbReference>
<dbReference type="GO" id="GO:0005524">
    <property type="term" value="F:ATP binding"/>
    <property type="evidence" value="ECO:0007669"/>
    <property type="project" value="UniProtKB-KW"/>
</dbReference>
<reference evidence="9" key="1">
    <citation type="journal article" date="2015" name="Nature">
        <title>Complex archaea that bridge the gap between prokaryotes and eukaryotes.</title>
        <authorList>
            <person name="Spang A."/>
            <person name="Saw J.H."/>
            <person name="Jorgensen S.L."/>
            <person name="Zaremba-Niedzwiedzka K."/>
            <person name="Martijn J."/>
            <person name="Lind A.E."/>
            <person name="van Eijk R."/>
            <person name="Schleper C."/>
            <person name="Guy L."/>
            <person name="Ettema T.J."/>
        </authorList>
    </citation>
    <scope>NUCLEOTIDE SEQUENCE</scope>
</reference>
<evidence type="ECO:0000256" key="2">
    <source>
        <dbReference type="ARBA" id="ARBA00022741"/>
    </source>
</evidence>
<dbReference type="PRINTS" id="PR00142">
    <property type="entry name" value="RECA"/>
</dbReference>
<dbReference type="InterPro" id="IPR049428">
    <property type="entry name" value="RecA-like_N"/>
</dbReference>
<dbReference type="GO" id="GO:0003697">
    <property type="term" value="F:single-stranded DNA binding"/>
    <property type="evidence" value="ECO:0007669"/>
    <property type="project" value="InterPro"/>
</dbReference>
<feature type="non-terminal residue" evidence="9">
    <location>
        <position position="1"/>
    </location>
</feature>
<evidence type="ECO:0000256" key="5">
    <source>
        <dbReference type="ARBA" id="ARBA00023172"/>
    </source>
</evidence>
<keyword evidence="5" id="KW-0233">DNA recombination</keyword>
<dbReference type="GO" id="GO:0140664">
    <property type="term" value="F:ATP-dependent DNA damage sensor activity"/>
    <property type="evidence" value="ECO:0007669"/>
    <property type="project" value="InterPro"/>
</dbReference>
<evidence type="ECO:0000259" key="8">
    <source>
        <dbReference type="PROSITE" id="PS50163"/>
    </source>
</evidence>
<dbReference type="PROSITE" id="PS50162">
    <property type="entry name" value="RECA_2"/>
    <property type="match status" value="1"/>
</dbReference>
<dbReference type="InterPro" id="IPR020588">
    <property type="entry name" value="RecA_ATP-bd"/>
</dbReference>
<keyword evidence="2" id="KW-0547">Nucleotide-binding</keyword>
<gene>
    <name evidence="9" type="ORF">LCGC14_0987570</name>
</gene>
<dbReference type="AlphaFoldDB" id="A0A0F9RDH6"/>
<keyword evidence="3" id="KW-0067">ATP-binding</keyword>
<evidence type="ECO:0008006" key="10">
    <source>
        <dbReference type="Google" id="ProtNLM"/>
    </source>
</evidence>
<dbReference type="InterPro" id="IPR023400">
    <property type="entry name" value="RecA_C_sf"/>
</dbReference>
<dbReference type="Pfam" id="PF21096">
    <property type="entry name" value="RecA_C"/>
    <property type="match status" value="1"/>
</dbReference>